<evidence type="ECO:0000313" key="1">
    <source>
        <dbReference type="EnsemblPlants" id="KQL23521"/>
    </source>
</evidence>
<reference evidence="2" key="1">
    <citation type="journal article" date="2012" name="Nat. Biotechnol.">
        <title>Reference genome sequence of the model plant Setaria.</title>
        <authorList>
            <person name="Bennetzen J.L."/>
            <person name="Schmutz J."/>
            <person name="Wang H."/>
            <person name="Percifield R."/>
            <person name="Hawkins J."/>
            <person name="Pontaroli A.C."/>
            <person name="Estep M."/>
            <person name="Feng L."/>
            <person name="Vaughn J.N."/>
            <person name="Grimwood J."/>
            <person name="Jenkins J."/>
            <person name="Barry K."/>
            <person name="Lindquist E."/>
            <person name="Hellsten U."/>
            <person name="Deshpande S."/>
            <person name="Wang X."/>
            <person name="Wu X."/>
            <person name="Mitros T."/>
            <person name="Triplett J."/>
            <person name="Yang X."/>
            <person name="Ye C.Y."/>
            <person name="Mauro-Herrera M."/>
            <person name="Wang L."/>
            <person name="Li P."/>
            <person name="Sharma M."/>
            <person name="Sharma R."/>
            <person name="Ronald P.C."/>
            <person name="Panaud O."/>
            <person name="Kellogg E.A."/>
            <person name="Brutnell T.P."/>
            <person name="Doust A.N."/>
            <person name="Tuskan G.A."/>
            <person name="Rokhsar D."/>
            <person name="Devos K.M."/>
        </authorList>
    </citation>
    <scope>NUCLEOTIDE SEQUENCE [LARGE SCALE GENOMIC DNA]</scope>
    <source>
        <strain evidence="2">cv. Yugu1</strain>
    </source>
</reference>
<dbReference type="AlphaFoldDB" id="K4A003"/>
<dbReference type="EnsemblPlants" id="KQL23521">
    <property type="protein sequence ID" value="KQL23521"/>
    <property type="gene ID" value="SETIT_032188mg"/>
</dbReference>
<dbReference type="InParanoid" id="K4A003"/>
<reference evidence="1" key="2">
    <citation type="submission" date="2018-08" db="UniProtKB">
        <authorList>
            <consortium name="EnsemblPlants"/>
        </authorList>
    </citation>
    <scope>IDENTIFICATION</scope>
    <source>
        <strain evidence="1">Yugu1</strain>
    </source>
</reference>
<dbReference type="HOGENOM" id="CLU_1605543_0_0_1"/>
<dbReference type="EMBL" id="AGNK02000878">
    <property type="status" value="NOT_ANNOTATED_CDS"/>
    <property type="molecule type" value="Genomic_DNA"/>
</dbReference>
<dbReference type="STRING" id="4555.K4A003"/>
<sequence>MVARWHPPSLTVLPTEVAIEIAIHLVATLEWPMDDLRSRWMTCSFMRHMCSDRAIGRGVALDRFRCAMLWNESDRYNTLVASLIQPPPPCLDDLDRAAAGGHNVAAYVVALSLYRDNGGAGDDDTARQYMRRVEGGRIMGGGGRTRRMRMLCNKGVGYAASRLRT</sequence>
<accession>K4A003</accession>
<evidence type="ECO:0000313" key="2">
    <source>
        <dbReference type="Proteomes" id="UP000004995"/>
    </source>
</evidence>
<dbReference type="Proteomes" id="UP000004995">
    <property type="component" value="Unassembled WGS sequence"/>
</dbReference>
<dbReference type="Gramene" id="KQL23521">
    <property type="protein sequence ID" value="KQL23521"/>
    <property type="gene ID" value="SETIT_032188mg"/>
</dbReference>
<name>K4A003_SETIT</name>
<protein>
    <submittedName>
        <fullName evidence="1">Uncharacterized protein</fullName>
    </submittedName>
</protein>
<keyword evidence="2" id="KW-1185">Reference proteome</keyword>
<proteinExistence type="predicted"/>
<organism evidence="1 2">
    <name type="scientific">Setaria italica</name>
    <name type="common">Foxtail millet</name>
    <name type="synonym">Panicum italicum</name>
    <dbReference type="NCBI Taxonomy" id="4555"/>
    <lineage>
        <taxon>Eukaryota</taxon>
        <taxon>Viridiplantae</taxon>
        <taxon>Streptophyta</taxon>
        <taxon>Embryophyta</taxon>
        <taxon>Tracheophyta</taxon>
        <taxon>Spermatophyta</taxon>
        <taxon>Magnoliopsida</taxon>
        <taxon>Liliopsida</taxon>
        <taxon>Poales</taxon>
        <taxon>Poaceae</taxon>
        <taxon>PACMAD clade</taxon>
        <taxon>Panicoideae</taxon>
        <taxon>Panicodae</taxon>
        <taxon>Paniceae</taxon>
        <taxon>Cenchrinae</taxon>
        <taxon>Setaria</taxon>
    </lineage>
</organism>